<protein>
    <recommendedName>
        <fullName evidence="5">Bis(5'-nucleosyl)-tetraphosphatase, symmetrical</fullName>
        <ecNumber evidence="5">3.6.1.41</ecNumber>
    </recommendedName>
    <alternativeName>
        <fullName evidence="5">Ap4A hydrolase</fullName>
    </alternativeName>
    <alternativeName>
        <fullName evidence="5">Diadenosine 5',5'''-P1,P4-tetraphosphate pyrophosphohydrolase</fullName>
    </alternativeName>
    <alternativeName>
        <fullName evidence="5">Diadenosine tetraphosphatase</fullName>
    </alternativeName>
</protein>
<dbReference type="HAMAP" id="MF_00199">
    <property type="entry name" value="ApaH"/>
    <property type="match status" value="1"/>
</dbReference>
<dbReference type="STRING" id="49186.SAMN05421647_101942"/>
<reference evidence="8" key="1">
    <citation type="submission" date="2017-01" db="EMBL/GenBank/DDBJ databases">
        <authorList>
            <person name="Varghese N."/>
            <person name="Submissions S."/>
        </authorList>
    </citation>
    <scope>NUCLEOTIDE SEQUENCE [LARGE SCALE GENOMIC DNA]</scope>
    <source>
        <strain evidence="8">DSM 7027</strain>
    </source>
</reference>
<dbReference type="PANTHER" id="PTHR40942">
    <property type="match status" value="1"/>
</dbReference>
<dbReference type="Proteomes" id="UP000186895">
    <property type="component" value="Unassembled WGS sequence"/>
</dbReference>
<evidence type="ECO:0000256" key="5">
    <source>
        <dbReference type="HAMAP-Rule" id="MF_00199"/>
    </source>
</evidence>
<evidence type="ECO:0000259" key="6">
    <source>
        <dbReference type="Pfam" id="PF00149"/>
    </source>
</evidence>
<dbReference type="eggNOG" id="COG0639">
    <property type="taxonomic scope" value="Bacteria"/>
</dbReference>
<dbReference type="Pfam" id="PF00149">
    <property type="entry name" value="Metallophos"/>
    <property type="match status" value="1"/>
</dbReference>
<dbReference type="NCBIfam" id="NF001204">
    <property type="entry name" value="PRK00166.1"/>
    <property type="match status" value="1"/>
</dbReference>
<comment type="function">
    <text evidence="1 5">Hydrolyzes diadenosine 5',5'''-P1,P4-tetraphosphate to yield ADP.</text>
</comment>
<evidence type="ECO:0000313" key="8">
    <source>
        <dbReference type="Proteomes" id="UP000186895"/>
    </source>
</evidence>
<proteinExistence type="inferred from homology"/>
<comment type="similarity">
    <text evidence="2 5">Belongs to the Ap4A hydrolase family.</text>
</comment>
<dbReference type="PIRSF" id="PIRSF000903">
    <property type="entry name" value="B5n-ttraPtase_sm"/>
    <property type="match status" value="1"/>
</dbReference>
<organism evidence="7 8">
    <name type="scientific">Marinobacterium stanieri</name>
    <dbReference type="NCBI Taxonomy" id="49186"/>
    <lineage>
        <taxon>Bacteria</taxon>
        <taxon>Pseudomonadati</taxon>
        <taxon>Pseudomonadota</taxon>
        <taxon>Gammaproteobacteria</taxon>
        <taxon>Oceanospirillales</taxon>
        <taxon>Oceanospirillaceae</taxon>
        <taxon>Marinobacterium</taxon>
    </lineage>
</organism>
<dbReference type="InterPro" id="IPR029052">
    <property type="entry name" value="Metallo-depent_PP-like"/>
</dbReference>
<dbReference type="EMBL" id="FTMN01000001">
    <property type="protein sequence ID" value="SIQ02048.1"/>
    <property type="molecule type" value="Genomic_DNA"/>
</dbReference>
<accession>A0A1N6PCD3</accession>
<dbReference type="RefSeq" id="WP_076461189.1">
    <property type="nucleotide sequence ID" value="NZ_FTMN01000001.1"/>
</dbReference>
<gene>
    <name evidence="5" type="primary">apaH</name>
    <name evidence="7" type="ORF">SAMN05421647_101942</name>
</gene>
<dbReference type="NCBIfam" id="TIGR00668">
    <property type="entry name" value="apaH"/>
    <property type="match status" value="1"/>
</dbReference>
<dbReference type="CDD" id="cd07422">
    <property type="entry name" value="MPP_ApaH"/>
    <property type="match status" value="1"/>
</dbReference>
<evidence type="ECO:0000256" key="2">
    <source>
        <dbReference type="ARBA" id="ARBA00005419"/>
    </source>
</evidence>
<keyword evidence="8" id="KW-1185">Reference proteome</keyword>
<sequence>MATYVIGDLQGCYDELLQLLDQISFNQNDRLWLTGDLVNRGPRSLETLRFVHSLGEQAVTVLGNHDLHLLALAAGVDRKTHPTLEPILQAPDREELLDWLRHQPLLHDDKALGHVMTHAGIPHIWSLKQARALSAELEQVLQGPDCYAFLHQMYGDQPDCWQDDLSGMDRWRAITNYFTRMRFITESGRLEFKGNGAPETAPEGFAPWYRQPRRAPLKRIQLFGHWAALGFHREHQVVALDSGCVWGNTLTAYRLEDACVFTQACQPTKTAGD</sequence>
<name>A0A1N6PCD3_9GAMM</name>
<dbReference type="InterPro" id="IPR004617">
    <property type="entry name" value="ApaH"/>
</dbReference>
<dbReference type="Gene3D" id="3.60.21.10">
    <property type="match status" value="1"/>
</dbReference>
<feature type="domain" description="Calcineurin-like phosphoesterase" evidence="6">
    <location>
        <begin position="3"/>
        <end position="152"/>
    </location>
</feature>
<evidence type="ECO:0000256" key="4">
    <source>
        <dbReference type="ARBA" id="ARBA00049417"/>
    </source>
</evidence>
<dbReference type="InterPro" id="IPR004843">
    <property type="entry name" value="Calcineurin-like_PHP"/>
</dbReference>
<evidence type="ECO:0000256" key="3">
    <source>
        <dbReference type="ARBA" id="ARBA00022801"/>
    </source>
</evidence>
<dbReference type="AlphaFoldDB" id="A0A1N6PCD3"/>
<dbReference type="SUPFAM" id="SSF56300">
    <property type="entry name" value="Metallo-dependent phosphatases"/>
    <property type="match status" value="1"/>
</dbReference>
<dbReference type="PANTHER" id="PTHR40942:SF4">
    <property type="entry name" value="CYTOCHROME C5"/>
    <property type="match status" value="1"/>
</dbReference>
<dbReference type="GO" id="GO:0008803">
    <property type="term" value="F:bis(5'-nucleosyl)-tetraphosphatase (symmetrical) activity"/>
    <property type="evidence" value="ECO:0007669"/>
    <property type="project" value="UniProtKB-UniRule"/>
</dbReference>
<evidence type="ECO:0000256" key="1">
    <source>
        <dbReference type="ARBA" id="ARBA00003413"/>
    </source>
</evidence>
<evidence type="ECO:0000313" key="7">
    <source>
        <dbReference type="EMBL" id="SIQ02048.1"/>
    </source>
</evidence>
<dbReference type="EC" id="3.6.1.41" evidence="5"/>
<comment type="catalytic activity">
    <reaction evidence="4 5">
        <text>P(1),P(4)-bis(5'-adenosyl) tetraphosphate + H2O = 2 ADP + 2 H(+)</text>
        <dbReference type="Rhea" id="RHEA:24252"/>
        <dbReference type="ChEBI" id="CHEBI:15377"/>
        <dbReference type="ChEBI" id="CHEBI:15378"/>
        <dbReference type="ChEBI" id="CHEBI:58141"/>
        <dbReference type="ChEBI" id="CHEBI:456216"/>
        <dbReference type="EC" id="3.6.1.41"/>
    </reaction>
</comment>
<keyword evidence="3 5" id="KW-0378">Hydrolase</keyword>